<evidence type="ECO:0000313" key="2">
    <source>
        <dbReference type="Proteomes" id="UP000067625"/>
    </source>
</evidence>
<proteinExistence type="predicted"/>
<accession>A0A0M4GAI3</accession>
<reference evidence="1 2" key="2">
    <citation type="journal article" date="2016" name="Int. J. Syst. Evol. Microbiol.">
        <title>Bacillus gobiensis sp. nov., isolated from a soil sample.</title>
        <authorList>
            <person name="Liu B."/>
            <person name="Liu G.H."/>
            <person name="Cetin S."/>
            <person name="Schumann P."/>
            <person name="Pan Z.Z."/>
            <person name="Chen Q.Q."/>
        </authorList>
    </citation>
    <scope>NUCLEOTIDE SEQUENCE [LARGE SCALE GENOMIC DNA]</scope>
    <source>
        <strain evidence="1 2">FJAT-4402</strain>
    </source>
</reference>
<dbReference type="Proteomes" id="UP000067625">
    <property type="component" value="Chromosome"/>
</dbReference>
<evidence type="ECO:0000313" key="1">
    <source>
        <dbReference type="EMBL" id="ALC82558.1"/>
    </source>
</evidence>
<organism evidence="1 2">
    <name type="scientific">Bacillus gobiensis</name>
    <dbReference type="NCBI Taxonomy" id="1441095"/>
    <lineage>
        <taxon>Bacteria</taxon>
        <taxon>Bacillati</taxon>
        <taxon>Bacillota</taxon>
        <taxon>Bacilli</taxon>
        <taxon>Bacillales</taxon>
        <taxon>Bacillaceae</taxon>
        <taxon>Bacillus</taxon>
    </lineage>
</organism>
<gene>
    <name evidence="1" type="ORF">AM592_13955</name>
</gene>
<dbReference type="OrthoDB" id="2862259at2"/>
<keyword evidence="2" id="KW-1185">Reference proteome</keyword>
<sequence length="111" mass="13179">MNPESFYRDIPDRRFELDVDEATKQDLGHGFIRYLWEPTQVRMKPNEIVDFRLNGQQVISAGYATDPLEDIYVVQMYPRHINVMAVLLRFSTLWSYSPSSRIHMWLIVKQS</sequence>
<dbReference type="AlphaFoldDB" id="A0A0M4GAI3"/>
<dbReference type="RefSeq" id="WP_053604358.1">
    <property type="nucleotide sequence ID" value="NZ_CP012600.1"/>
</dbReference>
<dbReference type="PATRIC" id="fig|1441095.3.peg.3070"/>
<reference evidence="2" key="1">
    <citation type="submission" date="2015-08" db="EMBL/GenBank/DDBJ databases">
        <title>Genome sequencing project for genomic taxonomy and phylogenomics of Bacillus-like bacteria.</title>
        <authorList>
            <person name="Liu B."/>
            <person name="Wang J."/>
            <person name="Zhu Y."/>
            <person name="Liu G."/>
            <person name="Chen Q."/>
            <person name="Chen Z."/>
            <person name="Lan J."/>
            <person name="Che J."/>
            <person name="Ge C."/>
            <person name="Shi H."/>
            <person name="Pan Z."/>
            <person name="Liu X."/>
        </authorList>
    </citation>
    <scope>NUCLEOTIDE SEQUENCE [LARGE SCALE GENOMIC DNA]</scope>
    <source>
        <strain evidence="2">FJAT-4402</strain>
    </source>
</reference>
<protein>
    <submittedName>
        <fullName evidence="1">Uncharacterized protein</fullName>
    </submittedName>
</protein>
<name>A0A0M4GAI3_9BACI</name>
<dbReference type="EMBL" id="CP012600">
    <property type="protein sequence ID" value="ALC82558.1"/>
    <property type="molecule type" value="Genomic_DNA"/>
</dbReference>